<feature type="signal peptide" evidence="5">
    <location>
        <begin position="1"/>
        <end position="33"/>
    </location>
</feature>
<protein>
    <submittedName>
        <fullName evidence="7">MFS transporter</fullName>
    </submittedName>
</protein>
<feature type="transmembrane region" description="Helical" evidence="4">
    <location>
        <begin position="105"/>
        <end position="125"/>
    </location>
</feature>
<organism evidence="7 8">
    <name type="scientific">Pigmentiphaga aceris</name>
    <dbReference type="NCBI Taxonomy" id="1940612"/>
    <lineage>
        <taxon>Bacteria</taxon>
        <taxon>Pseudomonadati</taxon>
        <taxon>Pseudomonadota</taxon>
        <taxon>Betaproteobacteria</taxon>
        <taxon>Burkholderiales</taxon>
        <taxon>Alcaligenaceae</taxon>
        <taxon>Pigmentiphaga</taxon>
    </lineage>
</organism>
<feature type="transmembrane region" description="Helical" evidence="4">
    <location>
        <begin position="169"/>
        <end position="189"/>
    </location>
</feature>
<dbReference type="Proteomes" id="UP000325161">
    <property type="component" value="Chromosome"/>
</dbReference>
<name>A0A5C0B6H3_9BURK</name>
<feature type="transmembrane region" description="Helical" evidence="4">
    <location>
        <begin position="81"/>
        <end position="99"/>
    </location>
</feature>
<dbReference type="AlphaFoldDB" id="A0A5C0B6H3"/>
<feature type="transmembrane region" description="Helical" evidence="4">
    <location>
        <begin position="369"/>
        <end position="391"/>
    </location>
</feature>
<dbReference type="GO" id="GO:0005886">
    <property type="term" value="C:plasma membrane"/>
    <property type="evidence" value="ECO:0007669"/>
    <property type="project" value="TreeGrafter"/>
</dbReference>
<dbReference type="Pfam" id="PF07690">
    <property type="entry name" value="MFS_1"/>
    <property type="match status" value="1"/>
</dbReference>
<dbReference type="EMBL" id="CP043046">
    <property type="protein sequence ID" value="QEI09040.1"/>
    <property type="molecule type" value="Genomic_DNA"/>
</dbReference>
<dbReference type="Gene3D" id="1.20.1250.20">
    <property type="entry name" value="MFS general substrate transporter like domains"/>
    <property type="match status" value="2"/>
</dbReference>
<evidence type="ECO:0000259" key="6">
    <source>
        <dbReference type="PROSITE" id="PS50850"/>
    </source>
</evidence>
<feature type="transmembrane region" description="Helical" evidence="4">
    <location>
        <begin position="257"/>
        <end position="276"/>
    </location>
</feature>
<sequence length="407" mass="42476">MPVIRTFVPGKLRSLLILLFCQVCAMSVWFASAAAVPAIKQAVALSSWQEALLTSSVQAGFVAGTVLSALLGLADRYDPRRLFMLSAGVAAAATLTLVVCAPAGVPVYVLRFVTGMCMAGVYPVGMRLAATWAKGDLGLLIGLLVGALSLGSASPHLLAAFGGMQWTSVYLAAAALAAIAAVAINFCGLGPAMTRSVRLNPAAVAQAWRVPALRLANLGYLGHMWELYAMWAWLAVFLHFSFEMNGVNQPWLAAERVTFFAIGAGALGAWAGGWFADRYGRTAVTTLAMFVSASCALVIGWTAGAPTVVVTTLAVIWGISAIADSAQFSASIAELSTPDSIGTLLTAQTCAGFLLTLVSIHLVPPVQALLGWPGAFSMLAIGPALGCVMMLRLRRDPASLKMANGRR</sequence>
<evidence type="ECO:0000256" key="2">
    <source>
        <dbReference type="ARBA" id="ARBA00022989"/>
    </source>
</evidence>
<evidence type="ECO:0000256" key="5">
    <source>
        <dbReference type="SAM" id="SignalP"/>
    </source>
</evidence>
<dbReference type="InterPro" id="IPR020846">
    <property type="entry name" value="MFS_dom"/>
</dbReference>
<dbReference type="GO" id="GO:0022857">
    <property type="term" value="F:transmembrane transporter activity"/>
    <property type="evidence" value="ECO:0007669"/>
    <property type="project" value="InterPro"/>
</dbReference>
<evidence type="ECO:0000256" key="3">
    <source>
        <dbReference type="ARBA" id="ARBA00023136"/>
    </source>
</evidence>
<evidence type="ECO:0000256" key="4">
    <source>
        <dbReference type="SAM" id="Phobius"/>
    </source>
</evidence>
<accession>A0A5C0B6H3</accession>
<dbReference type="PANTHER" id="PTHR23521:SF3">
    <property type="entry name" value="MFS TRANSPORTER"/>
    <property type="match status" value="1"/>
</dbReference>
<dbReference type="OrthoDB" id="9781976at2"/>
<evidence type="ECO:0000313" key="7">
    <source>
        <dbReference type="EMBL" id="QEI09040.1"/>
    </source>
</evidence>
<keyword evidence="5" id="KW-0732">Signal</keyword>
<keyword evidence="3 4" id="KW-0472">Membrane</keyword>
<feature type="transmembrane region" description="Helical" evidence="4">
    <location>
        <begin position="137"/>
        <end position="157"/>
    </location>
</feature>
<dbReference type="KEGG" id="pacr:FXN63_00455"/>
<reference evidence="7 8" key="1">
    <citation type="submission" date="2019-08" db="EMBL/GenBank/DDBJ databases">
        <title>Amphibian skin-associated Pigmentiphaga: genome sequence and occurrence across geography and hosts.</title>
        <authorList>
            <person name="Bletz M.C."/>
            <person name="Bunk B."/>
            <person name="Sproeer C."/>
            <person name="Biwer P."/>
            <person name="Reiter S."/>
            <person name="Rabemananjara F.C.E."/>
            <person name="Schulz S."/>
            <person name="Overmann J."/>
            <person name="Vences M."/>
        </authorList>
    </citation>
    <scope>NUCLEOTIDE SEQUENCE [LARGE SCALE GENOMIC DNA]</scope>
    <source>
        <strain evidence="7 8">Mada1488</strain>
    </source>
</reference>
<gene>
    <name evidence="7" type="ORF">FXN63_00455</name>
</gene>
<feature type="transmembrane region" description="Helical" evidence="4">
    <location>
        <begin position="224"/>
        <end position="242"/>
    </location>
</feature>
<feature type="transmembrane region" description="Helical" evidence="4">
    <location>
        <begin position="57"/>
        <end position="74"/>
    </location>
</feature>
<proteinExistence type="predicted"/>
<feature type="chain" id="PRO_5022761313" evidence="5">
    <location>
        <begin position="34"/>
        <end position="407"/>
    </location>
</feature>
<evidence type="ECO:0000256" key="1">
    <source>
        <dbReference type="ARBA" id="ARBA00022692"/>
    </source>
</evidence>
<keyword evidence="8" id="KW-1185">Reference proteome</keyword>
<feature type="domain" description="Major facilitator superfamily (MFS) profile" evidence="6">
    <location>
        <begin position="212"/>
        <end position="407"/>
    </location>
</feature>
<dbReference type="InterPro" id="IPR011701">
    <property type="entry name" value="MFS"/>
</dbReference>
<dbReference type="PROSITE" id="PS50850">
    <property type="entry name" value="MFS"/>
    <property type="match status" value="1"/>
</dbReference>
<dbReference type="PANTHER" id="PTHR23521">
    <property type="entry name" value="TRANSPORTER MFS SUPERFAMILY"/>
    <property type="match status" value="1"/>
</dbReference>
<dbReference type="InterPro" id="IPR036259">
    <property type="entry name" value="MFS_trans_sf"/>
</dbReference>
<dbReference type="SUPFAM" id="SSF103473">
    <property type="entry name" value="MFS general substrate transporter"/>
    <property type="match status" value="1"/>
</dbReference>
<evidence type="ECO:0000313" key="8">
    <source>
        <dbReference type="Proteomes" id="UP000325161"/>
    </source>
</evidence>
<keyword evidence="2 4" id="KW-1133">Transmembrane helix</keyword>
<keyword evidence="1 4" id="KW-0812">Transmembrane</keyword>